<dbReference type="PROSITE" id="PS51194">
    <property type="entry name" value="HELICASE_CTER"/>
    <property type="match status" value="1"/>
</dbReference>
<sequence>MQQEADYNQDEKQVYLLRQQIICYKQVQRNHHIENDKSKFPYSKDQWEVEKEKIFQNSIRYFQDKIDKNEELKSIFRDRYPKLKLDLNQDDTTLFSEKMQGYVEKRRQTIEQELKKTHQNDPKYLTLKIELLFINSKDFYLKMKEAIINPLLQEENQAVMQSRMLERLLLDRNYFKRDKPQRRPENKLSDKFELSMVKHEQARRKRIKQKEFMQAIFAHQIEFMEFHRKKYKHARKRSVQFKVVLEQKDQKQQHIDKQMRLKDIKQGDMVTYIQKLEKLDEAKKERVVSILRQTDQFLKDIGAKVKIQKGEEITEEDEVVDNNNSKNNLGYELNQANKVYYNITHRIKETVTKQPVLLEGGQLKQYQVQGLDWLVSLYNNSLNGILADEMGLGKTIQTISLLCYLIETKKNFGPFFIIVPLSTLSNWANEFEKWAPTIKKVIYKGSPQVRKEISKQMRTTIWNICLTTYEYVLKDRLALSKYEWKYIIVDEGHRMKNSRSKFAMILGQQYQSDRRLLLTGTPLQNNIAELWALLNFLLPKVFSSCEDFEKWFQMPLSKMGANEKDCQLDEEEQLLIINRLHQVLRPFLLRRVKRDVEKELPRKTEYVIKIKLSAWQKKIYDQINQRGVMTFDQQSGKSGSQALQNLMMQLRKICNHPYLFMLNLDMNRITDEIWRSSGKFELLDRIIPKLLYFKHRLLIFSQMTQLMDIMEAFFEYRGWRYLRLDGSTKSEDREARIKLFNQENSFYNIFLLSTRAGGLGLNLQSADTVVLFDSDWNPMMDLQAQDRAYRIGQKNEVRVLRLITATQIEGNILSKAEHKMGLDAIIIQAGLYNQRSTDQERRERLQDFFRQKNKVDLFEAEDIPDDTQINEWIARSEEEFEMFNELDRQRYEEEKLIYKNFNQNRDDQQFNYRLIQDDEVPEWITQKQNEVKEIKEYGRGQRERKKNVIYFDSESDLFQDGKDKDVNILDLKIDDQIDIEQHQNDVFQEDEDVPLEEKKNKKLRFIDSDQNHENQEIEDELEPKIISKRKLN</sequence>
<dbReference type="CDD" id="cd18793">
    <property type="entry name" value="SF2_C_SNF"/>
    <property type="match status" value="1"/>
</dbReference>
<name>A0A8S1UKJ4_9CILI</name>
<dbReference type="GO" id="GO:0005634">
    <property type="term" value="C:nucleus"/>
    <property type="evidence" value="ECO:0007669"/>
    <property type="project" value="UniProtKB-SubCell"/>
</dbReference>
<feature type="region of interest" description="Disordered" evidence="8">
    <location>
        <begin position="998"/>
        <end position="1032"/>
    </location>
</feature>
<dbReference type="FunFam" id="3.40.50.300:FF:003020">
    <property type="entry name" value="SNF2-related domain-containing protein"/>
    <property type="match status" value="1"/>
</dbReference>
<proteinExistence type="predicted"/>
<dbReference type="AlphaFoldDB" id="A0A8S1UKJ4"/>
<dbReference type="CDD" id="cd17996">
    <property type="entry name" value="DEXHc_SMARCA2_SMARCA4"/>
    <property type="match status" value="1"/>
</dbReference>
<dbReference type="InterPro" id="IPR049730">
    <property type="entry name" value="SNF2/RAD54-like_C"/>
</dbReference>
<dbReference type="SMART" id="SM00490">
    <property type="entry name" value="HELICc"/>
    <property type="match status" value="1"/>
</dbReference>
<evidence type="ECO:0000256" key="5">
    <source>
        <dbReference type="ARBA" id="ARBA00023159"/>
    </source>
</evidence>
<evidence type="ECO:0000256" key="3">
    <source>
        <dbReference type="ARBA" id="ARBA00023015"/>
    </source>
</evidence>
<dbReference type="SMART" id="SM00487">
    <property type="entry name" value="DEXDc"/>
    <property type="match status" value="1"/>
</dbReference>
<dbReference type="Pfam" id="PF00271">
    <property type="entry name" value="Helicase_C"/>
    <property type="match status" value="1"/>
</dbReference>
<dbReference type="EMBL" id="CAJJDO010000043">
    <property type="protein sequence ID" value="CAD8165648.1"/>
    <property type="molecule type" value="Genomic_DNA"/>
</dbReference>
<keyword evidence="6" id="KW-0804">Transcription</keyword>
<keyword evidence="7" id="KW-0539">Nucleus</keyword>
<reference evidence="11" key="1">
    <citation type="submission" date="2021-01" db="EMBL/GenBank/DDBJ databases">
        <authorList>
            <consortium name="Genoscope - CEA"/>
            <person name="William W."/>
        </authorList>
    </citation>
    <scope>NUCLEOTIDE SEQUENCE</scope>
</reference>
<comment type="subcellular location">
    <subcellularLocation>
        <location evidence="1">Nucleus</location>
    </subcellularLocation>
</comment>
<dbReference type="InterPro" id="IPR029295">
    <property type="entry name" value="SnAC"/>
</dbReference>
<dbReference type="GO" id="GO:0016787">
    <property type="term" value="F:hydrolase activity"/>
    <property type="evidence" value="ECO:0007669"/>
    <property type="project" value="UniProtKB-KW"/>
</dbReference>
<feature type="domain" description="Helicase C-terminal" evidence="10">
    <location>
        <begin position="682"/>
        <end position="849"/>
    </location>
</feature>
<keyword evidence="12" id="KW-1185">Reference proteome</keyword>
<evidence type="ECO:0000256" key="1">
    <source>
        <dbReference type="ARBA" id="ARBA00004123"/>
    </source>
</evidence>
<evidence type="ECO:0000313" key="11">
    <source>
        <dbReference type="EMBL" id="CAD8165648.1"/>
    </source>
</evidence>
<evidence type="ECO:0000313" key="12">
    <source>
        <dbReference type="Proteomes" id="UP000689195"/>
    </source>
</evidence>
<evidence type="ECO:0000256" key="8">
    <source>
        <dbReference type="SAM" id="MobiDB-lite"/>
    </source>
</evidence>
<dbReference type="FunFam" id="3.40.50.10810:FF:000008">
    <property type="entry name" value="Chromatin structure-remodeling complex subunit snf21"/>
    <property type="match status" value="1"/>
</dbReference>
<gene>
    <name evidence="11" type="ORF">PPENT_87.1.T0430056</name>
</gene>
<feature type="domain" description="Helicase ATP-binding" evidence="9">
    <location>
        <begin position="375"/>
        <end position="540"/>
    </location>
</feature>
<evidence type="ECO:0000256" key="6">
    <source>
        <dbReference type="ARBA" id="ARBA00023163"/>
    </source>
</evidence>
<dbReference type="InterPro" id="IPR000330">
    <property type="entry name" value="SNF2_N"/>
</dbReference>
<dbReference type="Pfam" id="PF00176">
    <property type="entry name" value="SNF2-rel_dom"/>
    <property type="match status" value="1"/>
</dbReference>
<protein>
    <submittedName>
        <fullName evidence="11">Uncharacterized protein</fullName>
    </submittedName>
</protein>
<dbReference type="PANTHER" id="PTHR10799">
    <property type="entry name" value="SNF2/RAD54 HELICASE FAMILY"/>
    <property type="match status" value="1"/>
</dbReference>
<feature type="compositionally biased region" description="Basic and acidic residues" evidence="8">
    <location>
        <begin position="998"/>
        <end position="1015"/>
    </location>
</feature>
<evidence type="ECO:0000256" key="4">
    <source>
        <dbReference type="ARBA" id="ARBA00023117"/>
    </source>
</evidence>
<keyword evidence="2" id="KW-0378">Hydrolase</keyword>
<dbReference type="PROSITE" id="PS51192">
    <property type="entry name" value="HELICASE_ATP_BIND_1"/>
    <property type="match status" value="1"/>
</dbReference>
<comment type="caution">
    <text evidence="11">The sequence shown here is derived from an EMBL/GenBank/DDBJ whole genome shotgun (WGS) entry which is preliminary data.</text>
</comment>
<evidence type="ECO:0000256" key="7">
    <source>
        <dbReference type="ARBA" id="ARBA00023242"/>
    </source>
</evidence>
<dbReference type="Proteomes" id="UP000689195">
    <property type="component" value="Unassembled WGS sequence"/>
</dbReference>
<dbReference type="InterPro" id="IPR001650">
    <property type="entry name" value="Helicase_C-like"/>
</dbReference>
<dbReference type="InterPro" id="IPR014001">
    <property type="entry name" value="Helicase_ATP-bd"/>
</dbReference>
<keyword evidence="5" id="KW-0010">Activator</keyword>
<organism evidence="11 12">
    <name type="scientific">Paramecium pentaurelia</name>
    <dbReference type="NCBI Taxonomy" id="43138"/>
    <lineage>
        <taxon>Eukaryota</taxon>
        <taxon>Sar</taxon>
        <taxon>Alveolata</taxon>
        <taxon>Ciliophora</taxon>
        <taxon>Intramacronucleata</taxon>
        <taxon>Oligohymenophorea</taxon>
        <taxon>Peniculida</taxon>
        <taxon>Parameciidae</taxon>
        <taxon>Paramecium</taxon>
    </lineage>
</organism>
<dbReference type="GO" id="GO:0005524">
    <property type="term" value="F:ATP binding"/>
    <property type="evidence" value="ECO:0007669"/>
    <property type="project" value="InterPro"/>
</dbReference>
<dbReference type="GO" id="GO:0042393">
    <property type="term" value="F:histone binding"/>
    <property type="evidence" value="ECO:0007669"/>
    <property type="project" value="InterPro"/>
</dbReference>
<accession>A0A8S1UKJ4</accession>
<dbReference type="OrthoDB" id="5857104at2759"/>
<keyword evidence="3" id="KW-0805">Transcription regulation</keyword>
<evidence type="ECO:0000259" key="10">
    <source>
        <dbReference type="PROSITE" id="PS51194"/>
    </source>
</evidence>
<dbReference type="SMART" id="SM01314">
    <property type="entry name" value="SnAC"/>
    <property type="match status" value="1"/>
</dbReference>
<keyword evidence="4" id="KW-0103">Bromodomain</keyword>
<evidence type="ECO:0000259" key="9">
    <source>
        <dbReference type="PROSITE" id="PS51192"/>
    </source>
</evidence>
<evidence type="ECO:0000256" key="2">
    <source>
        <dbReference type="ARBA" id="ARBA00022801"/>
    </source>
</evidence>